<protein>
    <submittedName>
        <fullName evidence="1">Uncharacterized protein</fullName>
    </submittedName>
</protein>
<evidence type="ECO:0000313" key="2">
    <source>
        <dbReference type="Proteomes" id="UP000189835"/>
    </source>
</evidence>
<organism evidence="1 2">
    <name type="scientific">Microcystis aeruginosa KW</name>
    <dbReference type="NCBI Taxonomy" id="1960155"/>
    <lineage>
        <taxon>Bacteria</taxon>
        <taxon>Bacillati</taxon>
        <taxon>Cyanobacteriota</taxon>
        <taxon>Cyanophyceae</taxon>
        <taxon>Oscillatoriophycideae</taxon>
        <taxon>Chroococcales</taxon>
        <taxon>Microcystaceae</taxon>
        <taxon>Microcystis</taxon>
    </lineage>
</organism>
<dbReference type="Proteomes" id="UP000189835">
    <property type="component" value="Unassembled WGS sequence"/>
</dbReference>
<gene>
    <name evidence="1" type="ORF">B1L04_22895</name>
</gene>
<dbReference type="AlphaFoldDB" id="A0A1V4BMP9"/>
<proteinExistence type="predicted"/>
<dbReference type="EMBL" id="MVGR01000005">
    <property type="protein sequence ID" value="OPF15362.1"/>
    <property type="molecule type" value="Genomic_DNA"/>
</dbReference>
<reference evidence="1 2" key="1">
    <citation type="submission" date="2017-02" db="EMBL/GenBank/DDBJ databases">
        <title>Genome sequence of Microcystis aeruginosa KW.</title>
        <authorList>
            <person name="Oh H.-M."/>
            <person name="Ahn C.-Y."/>
            <person name="Jeong H."/>
            <person name="Srivastava A."/>
            <person name="Lee H.-G."/>
            <person name="Kang S.-R."/>
        </authorList>
    </citation>
    <scope>NUCLEOTIDE SEQUENCE [LARGE SCALE GENOMIC DNA]</scope>
    <source>
        <strain evidence="1 2">KW</strain>
    </source>
</reference>
<sequence length="84" mass="9074">MKIILVDGAAVIIGSALIPFDHKWGSGTLGTKQDKQKVACHTGESRIAIKRQLRIDGKPYSHPLATTTNPANHLQSCRRLACPA</sequence>
<name>A0A1V4BMP9_MICAE</name>
<comment type="caution">
    <text evidence="1">The sequence shown here is derived from an EMBL/GenBank/DDBJ whole genome shotgun (WGS) entry which is preliminary data.</text>
</comment>
<evidence type="ECO:0000313" key="1">
    <source>
        <dbReference type="EMBL" id="OPF15362.1"/>
    </source>
</evidence>
<accession>A0A1V4BMP9</accession>